<gene>
    <name evidence="1" type="ORF">QFC24_004908</name>
</gene>
<evidence type="ECO:0000313" key="1">
    <source>
        <dbReference type="EMBL" id="KAJ9121233.1"/>
    </source>
</evidence>
<dbReference type="Proteomes" id="UP001234202">
    <property type="component" value="Unassembled WGS sequence"/>
</dbReference>
<sequence>MVFSYQSRLLRDTSPGHSPTTTPTPSLSGRHLSHHHHVRNTSSVSSLNGVRGKWEERVRDEQQQMGGREREKEPQGGFAATAGISSTSSTSATSAASGVTALPLSPLIASPSSTSISKRSSSRISGLGSGGPEQNRPSSMLFLPHNTVSSGSSTSILSDDTAAADGQPLQTGRKYRSDYMARKDAARSSLTVPSSGGSALRRSVYAGFDDDERDEVQASNIQETLNKLTFGTNNNNDKEHGLLDSLEDQQNFKQSAKPTKPTPPSSPSPKPETEYSPPRFLHHLAPDLEDDLSASRRAAVGPFSPVLDTENDDPLALFSSTSASASFGSTRDTAGPSKLIRKRMSNPLLGEPYYPNPNPVKGWTVGRERERERRKATGLGMGLGSGLGVFTEEQEESEVPRTPTTVGNPVSMTQRMSEPATTSPRDLKQDKTGIIKSQTSTMNSLSVAPGGGGGGRRKVSGSAFRNVILPPSDMVTSELKRQQQPASSSSLARNGLGSSSGKGKGIEETMAKLGIRKEDRSDGAAVQPLRTISTPRKTLVPNTPAIVSGGNAATAAKQTSLGLGRPSSSSLSTSSGLTVPSTVAAGGGLPSKQRIVSIGKTDGRVLGKHMPRIVSAQKRVVDESLERRQETTEEVEGRGAQVQGVPALSFPRTVHSTEPFMQAPATHSTARSSRVEEIRQGLIKKSLSLEREQGDVVGTGRDSVRSERSTGARPLSFDAQVANSPRPSWRDKTSLATGSRASDNGTTPASPIKRVVPDGRGMAGLTGKAVEAPLSPRPGLTRRQDSVSSVTGYGSRLRLSRGLPLSSSSVNLAPAPLPSKRLNTNWMDKQRKALVAYEYLCHVGEAQQWIEGCLGEELGWGVVEMEEEMRDGVALAKLVRVYEGDQVVKTIWEDKKHRFRQSDNINYFLNFVRSIGMPETFIFELTDLYDKKNMPKVIYCIHVLRTIRLFSSVGTALAKECNMEPEEEQETEEEARDRMLLECEPSIVLFQALLRGFHFRQDVSRTQSTLHLAEPSVLRFQSRARGALTRRKLCDELEERSSLNGMAESLQAGARGVLSRRRWRNKVEAVHQASSTVIQIQACARASLARVRMRQTRQTHLQASSFVTKLQAQSRGHIGRAFQKQQATHLQNSSVQQSLTLFQAFARGSLARRRRVSIHQALLSIGSKGTYSALQDQIRGVLLRKKLRTQVQTLDQATSTVIAIQSQARGALVRGRRENKKHEFESTSAAVVSLQALARARLARQSYKGMQKVFRKVEVTSSIGGLQALLRSRLAKKSTTEQKKRLDFVAPDVVGFQALSRGVLARREYHDWVNYLKEDETQAGITFLQQLLRGQMARRRLWSRLDYIYSNMHSIIKVQALWRGRKQREKYRKIVTGQHVDIAAIQNYMHLLDDSEHDFNEQVQIERMRKQVVDRIRTNQLLESQVLDLDKKIALILQNRLSFEDLVRVKGRLNTASEARVEDQTFNMARSDPFSHDAQLDKSLWHRRELYQRMFFILQTEPKYLARLLRLQTASDASEQDRRLLQSVILALYSYGQGRREEYLLLKMLQLAIHEQIRCVPQPEQLISMHLALTDVVLIFIRPNNGGALKAILSKPVESIVNARDLDLCIDPVSIYHRVLNDEESDSGVVSTKPRDVDANYAINIDPTSGAAFHQQLVQLQLSTNSVLEALYTHVESVPYALRCMARELLLALQVTTQYSVHDYDLAPIIARCLIMPYILPALTTPESQGIISTSVTALPRQNLQEVGKLVEAIATGRYRVPSYDVNMFATLEGYIQDAIPAFSDWILTLASVDDVESHLNTQELVEKSVEPKPITMTRAEIYAMHRTLMKEEDAIIVSESDAMRGILQELDGVPNVLYQEGQTAPVTFALSNRFAKVIDDPLAAGKADWVQAKRHILAVLRVQTGTTIIDILTAPVSEDDEWIWQDVIRQDLHRDQVRKRKSQLPPVPNQGNDYRLEDITSLPFREVKARAIQYCMKLEKQGLLDRSDDWQGLLDDIAGDIRSKNKNRQRRKKDYAAMSIAFTNSAEKKTTLEEQLASYNKYIGSAMDTMQKQGKKRFVWPLSKQHRHLRSMQKAGKSAKFGSFKYSASDLYEKHILLPSQGFSPKQFEKLFVILSSNEVGVFTMEIVDPSLSSKSQVLDSCEIRMEDLLQAKFENKGTLDLFDQVAKVRVNTLIFLINRKFYA</sequence>
<dbReference type="EMBL" id="JASBWV010000018">
    <property type="protein sequence ID" value="KAJ9121233.1"/>
    <property type="molecule type" value="Genomic_DNA"/>
</dbReference>
<evidence type="ECO:0000313" key="2">
    <source>
        <dbReference type="Proteomes" id="UP001234202"/>
    </source>
</evidence>
<protein>
    <submittedName>
        <fullName evidence="1">Uncharacterized protein</fullName>
    </submittedName>
</protein>
<proteinExistence type="predicted"/>
<name>A0ACC2XC57_9TREE</name>
<reference evidence="1" key="1">
    <citation type="submission" date="2023-04" db="EMBL/GenBank/DDBJ databases">
        <title>Draft Genome sequencing of Naganishia species isolated from polar environments using Oxford Nanopore Technology.</title>
        <authorList>
            <person name="Leo P."/>
            <person name="Venkateswaran K."/>
        </authorList>
    </citation>
    <scope>NUCLEOTIDE SEQUENCE</scope>
    <source>
        <strain evidence="1">DBVPG 5303</strain>
    </source>
</reference>
<comment type="caution">
    <text evidence="1">The sequence shown here is derived from an EMBL/GenBank/DDBJ whole genome shotgun (WGS) entry which is preliminary data.</text>
</comment>
<keyword evidence="2" id="KW-1185">Reference proteome</keyword>
<organism evidence="1 2">
    <name type="scientific">Naganishia onofrii</name>
    <dbReference type="NCBI Taxonomy" id="1851511"/>
    <lineage>
        <taxon>Eukaryota</taxon>
        <taxon>Fungi</taxon>
        <taxon>Dikarya</taxon>
        <taxon>Basidiomycota</taxon>
        <taxon>Agaricomycotina</taxon>
        <taxon>Tremellomycetes</taxon>
        <taxon>Filobasidiales</taxon>
        <taxon>Filobasidiaceae</taxon>
        <taxon>Naganishia</taxon>
    </lineage>
</organism>
<accession>A0ACC2XC57</accession>